<sequence>MYVWYSSFFKALGCFQDWIMLPDLCSPSNVFQESKSCGDTRASLSSSEQWMIQSIRALFLADGCIMPSTDPLYRTTVEADDSTHSCHPSLDRAGRGDHAGVSGSHWVAF</sequence>
<dbReference type="AlphaFoldDB" id="A0A8J4Y226"/>
<proteinExistence type="predicted"/>
<organism evidence="1 2">
    <name type="scientific">Chionoecetes opilio</name>
    <name type="common">Atlantic snow crab</name>
    <name type="synonym">Cancer opilio</name>
    <dbReference type="NCBI Taxonomy" id="41210"/>
    <lineage>
        <taxon>Eukaryota</taxon>
        <taxon>Metazoa</taxon>
        <taxon>Ecdysozoa</taxon>
        <taxon>Arthropoda</taxon>
        <taxon>Crustacea</taxon>
        <taxon>Multicrustacea</taxon>
        <taxon>Malacostraca</taxon>
        <taxon>Eumalacostraca</taxon>
        <taxon>Eucarida</taxon>
        <taxon>Decapoda</taxon>
        <taxon>Pleocyemata</taxon>
        <taxon>Brachyura</taxon>
        <taxon>Eubrachyura</taxon>
        <taxon>Majoidea</taxon>
        <taxon>Majidae</taxon>
        <taxon>Chionoecetes</taxon>
    </lineage>
</organism>
<keyword evidence="2" id="KW-1185">Reference proteome</keyword>
<accession>A0A8J4Y226</accession>
<comment type="caution">
    <text evidence="1">The sequence shown here is derived from an EMBL/GenBank/DDBJ whole genome shotgun (WGS) entry which is preliminary data.</text>
</comment>
<evidence type="ECO:0000313" key="2">
    <source>
        <dbReference type="Proteomes" id="UP000770661"/>
    </source>
</evidence>
<protein>
    <submittedName>
        <fullName evidence="1">Uncharacterized protein</fullName>
    </submittedName>
</protein>
<dbReference type="Proteomes" id="UP000770661">
    <property type="component" value="Unassembled WGS sequence"/>
</dbReference>
<evidence type="ECO:0000313" key="1">
    <source>
        <dbReference type="EMBL" id="KAG0718797.1"/>
    </source>
</evidence>
<name>A0A8J4Y226_CHIOP</name>
<gene>
    <name evidence="1" type="ORF">GWK47_051772</name>
</gene>
<reference evidence="1" key="1">
    <citation type="submission" date="2020-07" db="EMBL/GenBank/DDBJ databases">
        <title>The High-quality genome of the commercially important snow crab, Chionoecetes opilio.</title>
        <authorList>
            <person name="Jeong J.-H."/>
            <person name="Ryu S."/>
        </authorList>
    </citation>
    <scope>NUCLEOTIDE SEQUENCE</scope>
    <source>
        <strain evidence="1">MADBK_172401_WGS</strain>
        <tissue evidence="1">Digestive gland</tissue>
    </source>
</reference>
<dbReference type="EMBL" id="JACEEZ010015473">
    <property type="protein sequence ID" value="KAG0718797.1"/>
    <property type="molecule type" value="Genomic_DNA"/>
</dbReference>